<dbReference type="EMBL" id="JANPWB010000016">
    <property type="protein sequence ID" value="KAJ1084236.1"/>
    <property type="molecule type" value="Genomic_DNA"/>
</dbReference>
<sequence>MEGGPSLKQLWWQWQQGSGPKVRLKYFKSSASRVRKATVAGCRLGPTCPVLQGDGYGAENAPLASLVGALQGTPRVSWGTTKEPPGSPGAPANV</sequence>
<dbReference type="Proteomes" id="UP001066276">
    <property type="component" value="Chromosome 12"/>
</dbReference>
<accession>A0AAV7KXJ7</accession>
<name>A0AAV7KXJ7_PLEWA</name>
<evidence type="ECO:0000313" key="2">
    <source>
        <dbReference type="EMBL" id="KAJ1084236.1"/>
    </source>
</evidence>
<keyword evidence="3" id="KW-1185">Reference proteome</keyword>
<proteinExistence type="predicted"/>
<reference evidence="2" key="1">
    <citation type="journal article" date="2022" name="bioRxiv">
        <title>Sequencing and chromosome-scale assembly of the giantPleurodeles waltlgenome.</title>
        <authorList>
            <person name="Brown T."/>
            <person name="Elewa A."/>
            <person name="Iarovenko S."/>
            <person name="Subramanian E."/>
            <person name="Araus A.J."/>
            <person name="Petzold A."/>
            <person name="Susuki M."/>
            <person name="Suzuki K.-i.T."/>
            <person name="Hayashi T."/>
            <person name="Toyoda A."/>
            <person name="Oliveira C."/>
            <person name="Osipova E."/>
            <person name="Leigh N.D."/>
            <person name="Simon A."/>
            <person name="Yun M.H."/>
        </authorList>
    </citation>
    <scope>NUCLEOTIDE SEQUENCE</scope>
    <source>
        <strain evidence="2">20211129_DDA</strain>
        <tissue evidence="2">Liver</tissue>
    </source>
</reference>
<protein>
    <submittedName>
        <fullName evidence="2">Uncharacterized protein</fullName>
    </submittedName>
</protein>
<feature type="region of interest" description="Disordered" evidence="1">
    <location>
        <begin position="75"/>
        <end position="94"/>
    </location>
</feature>
<comment type="caution">
    <text evidence="2">The sequence shown here is derived from an EMBL/GenBank/DDBJ whole genome shotgun (WGS) entry which is preliminary data.</text>
</comment>
<dbReference type="AlphaFoldDB" id="A0AAV7KXJ7"/>
<organism evidence="2 3">
    <name type="scientific">Pleurodeles waltl</name>
    <name type="common">Iberian ribbed newt</name>
    <dbReference type="NCBI Taxonomy" id="8319"/>
    <lineage>
        <taxon>Eukaryota</taxon>
        <taxon>Metazoa</taxon>
        <taxon>Chordata</taxon>
        <taxon>Craniata</taxon>
        <taxon>Vertebrata</taxon>
        <taxon>Euteleostomi</taxon>
        <taxon>Amphibia</taxon>
        <taxon>Batrachia</taxon>
        <taxon>Caudata</taxon>
        <taxon>Salamandroidea</taxon>
        <taxon>Salamandridae</taxon>
        <taxon>Pleurodelinae</taxon>
        <taxon>Pleurodeles</taxon>
    </lineage>
</organism>
<gene>
    <name evidence="2" type="ORF">NDU88_004388</name>
</gene>
<evidence type="ECO:0000313" key="3">
    <source>
        <dbReference type="Proteomes" id="UP001066276"/>
    </source>
</evidence>
<evidence type="ECO:0000256" key="1">
    <source>
        <dbReference type="SAM" id="MobiDB-lite"/>
    </source>
</evidence>